<reference evidence="2 3" key="1">
    <citation type="submission" date="2020-05" db="EMBL/GenBank/DDBJ databases">
        <title>Whole genome shotgun sequence of Streptomyces microflavus NBRC 13062.</title>
        <authorList>
            <person name="Komaki H."/>
            <person name="Tamura T."/>
        </authorList>
    </citation>
    <scope>NUCLEOTIDE SEQUENCE [LARGE SCALE GENOMIC DNA]</scope>
    <source>
        <strain evidence="2 3">NBRC 13062</strain>
    </source>
</reference>
<comment type="caution">
    <text evidence="2">The sequence shown here is derived from an EMBL/GenBank/DDBJ whole genome shotgun (WGS) entry which is preliminary data.</text>
</comment>
<feature type="region of interest" description="Disordered" evidence="1">
    <location>
        <begin position="1"/>
        <end position="32"/>
    </location>
</feature>
<feature type="compositionally biased region" description="Gly residues" evidence="1">
    <location>
        <begin position="1"/>
        <end position="16"/>
    </location>
</feature>
<accession>A0A7J0CQ64</accession>
<gene>
    <name evidence="2" type="ORF">Smic_26000</name>
</gene>
<evidence type="ECO:0000313" key="2">
    <source>
        <dbReference type="EMBL" id="GFN04044.1"/>
    </source>
</evidence>
<name>A0A7J0CQ64_STRMI</name>
<proteinExistence type="predicted"/>
<sequence length="66" mass="6600">MGGAGGPGEWAGGVGMEGSSIRGGESGGNVHFNAAFRPPTVFLAPAPPALHLLRETEGSPWLSTTP</sequence>
<dbReference type="AlphaFoldDB" id="A0A7J0CQ64"/>
<evidence type="ECO:0000313" key="3">
    <source>
        <dbReference type="Proteomes" id="UP000498740"/>
    </source>
</evidence>
<dbReference type="Proteomes" id="UP000498740">
    <property type="component" value="Unassembled WGS sequence"/>
</dbReference>
<evidence type="ECO:0000256" key="1">
    <source>
        <dbReference type="SAM" id="MobiDB-lite"/>
    </source>
</evidence>
<dbReference type="EMBL" id="BLWD01000001">
    <property type="protein sequence ID" value="GFN04044.1"/>
    <property type="molecule type" value="Genomic_DNA"/>
</dbReference>
<organism evidence="2 3">
    <name type="scientific">Streptomyces microflavus</name>
    <name type="common">Streptomyces lipmanii</name>
    <dbReference type="NCBI Taxonomy" id="1919"/>
    <lineage>
        <taxon>Bacteria</taxon>
        <taxon>Bacillati</taxon>
        <taxon>Actinomycetota</taxon>
        <taxon>Actinomycetes</taxon>
        <taxon>Kitasatosporales</taxon>
        <taxon>Streptomycetaceae</taxon>
        <taxon>Streptomyces</taxon>
    </lineage>
</organism>
<protein>
    <submittedName>
        <fullName evidence="2">Uncharacterized protein</fullName>
    </submittedName>
</protein>